<dbReference type="Pfam" id="PF13445">
    <property type="entry name" value="zf-RING_UBOX"/>
    <property type="match status" value="1"/>
</dbReference>
<feature type="domain" description="RING-type" evidence="5">
    <location>
        <begin position="15"/>
        <end position="62"/>
    </location>
</feature>
<evidence type="ECO:0000256" key="1">
    <source>
        <dbReference type="ARBA" id="ARBA00022723"/>
    </source>
</evidence>
<evidence type="ECO:0000259" key="5">
    <source>
        <dbReference type="PROSITE" id="PS50089"/>
    </source>
</evidence>
<dbReference type="PROSITE" id="PS00518">
    <property type="entry name" value="ZF_RING_1"/>
    <property type="match status" value="1"/>
</dbReference>
<accession>A0ABD3WEY0</accession>
<dbReference type="InterPro" id="IPR001841">
    <property type="entry name" value="Znf_RING"/>
</dbReference>
<dbReference type="InterPro" id="IPR017907">
    <property type="entry name" value="Znf_RING_CS"/>
</dbReference>
<dbReference type="PANTHER" id="PTHR25462:SF296">
    <property type="entry name" value="MEIOTIC P26, ISOFORM F"/>
    <property type="match status" value="1"/>
</dbReference>
<dbReference type="PROSITE" id="PS50119">
    <property type="entry name" value="ZF_BBOX"/>
    <property type="match status" value="1"/>
</dbReference>
<evidence type="ECO:0000256" key="3">
    <source>
        <dbReference type="ARBA" id="ARBA00022833"/>
    </source>
</evidence>
<evidence type="ECO:0000259" key="6">
    <source>
        <dbReference type="PROSITE" id="PS50119"/>
    </source>
</evidence>
<comment type="caution">
    <text evidence="7">The sequence shown here is derived from an EMBL/GenBank/DDBJ whole genome shotgun (WGS) entry which is preliminary data.</text>
</comment>
<protein>
    <recommendedName>
        <fullName evidence="9">RING-type domain-containing protein</fullName>
    </recommendedName>
</protein>
<proteinExistence type="predicted"/>
<reference evidence="7 8" key="1">
    <citation type="submission" date="2024-11" db="EMBL/GenBank/DDBJ databases">
        <title>Chromosome-level genome assembly of the freshwater bivalve Anodonta woodiana.</title>
        <authorList>
            <person name="Chen X."/>
        </authorList>
    </citation>
    <scope>NUCLEOTIDE SEQUENCE [LARGE SCALE GENOMIC DNA]</scope>
    <source>
        <strain evidence="7">MN2024</strain>
        <tissue evidence="7">Gills</tissue>
    </source>
</reference>
<evidence type="ECO:0000313" key="7">
    <source>
        <dbReference type="EMBL" id="KAL3871328.1"/>
    </source>
</evidence>
<sequence length="193" mass="21663">MAEGGICKNIIDSNCPICLETLIVPRVLPCQHTFCQKCLTSFIVNHADNQGGITSFSCPVCRSTILPSVQNEDLKLWAFSFPQNATILTPFGESKMKVDYVCDSCITRSDSKKADGYCMDCNQFFCENCIDFHSKFKLLKTHTVLKMDELHQTQSTAVVTSVEVHCKVHVGKEIEYFCNAHETVLCEMFPNIS</sequence>
<dbReference type="AlphaFoldDB" id="A0ABD3WEY0"/>
<gene>
    <name evidence="7" type="ORF">ACJMK2_039335</name>
</gene>
<dbReference type="SMART" id="SM00184">
    <property type="entry name" value="RING"/>
    <property type="match status" value="1"/>
</dbReference>
<dbReference type="PANTHER" id="PTHR25462">
    <property type="entry name" value="BONUS, ISOFORM C-RELATED"/>
    <property type="match status" value="1"/>
</dbReference>
<dbReference type="CDD" id="cd19757">
    <property type="entry name" value="Bbox1"/>
    <property type="match status" value="1"/>
</dbReference>
<evidence type="ECO:0000256" key="4">
    <source>
        <dbReference type="PROSITE-ProRule" id="PRU00024"/>
    </source>
</evidence>
<name>A0ABD3WEY0_SINWO</name>
<evidence type="ECO:0000313" key="8">
    <source>
        <dbReference type="Proteomes" id="UP001634394"/>
    </source>
</evidence>
<keyword evidence="2 4" id="KW-0863">Zinc-finger</keyword>
<organism evidence="7 8">
    <name type="scientific">Sinanodonta woodiana</name>
    <name type="common">Chinese pond mussel</name>
    <name type="synonym">Anodonta woodiana</name>
    <dbReference type="NCBI Taxonomy" id="1069815"/>
    <lineage>
        <taxon>Eukaryota</taxon>
        <taxon>Metazoa</taxon>
        <taxon>Spiralia</taxon>
        <taxon>Lophotrochozoa</taxon>
        <taxon>Mollusca</taxon>
        <taxon>Bivalvia</taxon>
        <taxon>Autobranchia</taxon>
        <taxon>Heteroconchia</taxon>
        <taxon>Palaeoheterodonta</taxon>
        <taxon>Unionida</taxon>
        <taxon>Unionoidea</taxon>
        <taxon>Unionidae</taxon>
        <taxon>Unioninae</taxon>
        <taxon>Sinanodonta</taxon>
    </lineage>
</organism>
<dbReference type="InterPro" id="IPR000315">
    <property type="entry name" value="Znf_B-box"/>
</dbReference>
<evidence type="ECO:0000256" key="2">
    <source>
        <dbReference type="ARBA" id="ARBA00022771"/>
    </source>
</evidence>
<keyword evidence="8" id="KW-1185">Reference proteome</keyword>
<evidence type="ECO:0008006" key="9">
    <source>
        <dbReference type="Google" id="ProtNLM"/>
    </source>
</evidence>
<keyword evidence="1" id="KW-0479">Metal-binding</keyword>
<dbReference type="SUPFAM" id="SSF57850">
    <property type="entry name" value="RING/U-box"/>
    <property type="match status" value="1"/>
</dbReference>
<dbReference type="EMBL" id="JBJQND010000007">
    <property type="protein sequence ID" value="KAL3871328.1"/>
    <property type="molecule type" value="Genomic_DNA"/>
</dbReference>
<keyword evidence="3" id="KW-0862">Zinc</keyword>
<feature type="domain" description="B box-type" evidence="6">
    <location>
        <begin position="105"/>
        <end position="147"/>
    </location>
</feature>
<dbReference type="InterPro" id="IPR013083">
    <property type="entry name" value="Znf_RING/FYVE/PHD"/>
</dbReference>
<dbReference type="InterPro" id="IPR047153">
    <property type="entry name" value="TRIM45/56/19-like"/>
</dbReference>
<dbReference type="Proteomes" id="UP001634394">
    <property type="component" value="Unassembled WGS sequence"/>
</dbReference>
<dbReference type="Gene3D" id="3.30.160.60">
    <property type="entry name" value="Classic Zinc Finger"/>
    <property type="match status" value="1"/>
</dbReference>
<dbReference type="InterPro" id="IPR027370">
    <property type="entry name" value="Znf-RING_euk"/>
</dbReference>
<dbReference type="PROSITE" id="PS50089">
    <property type="entry name" value="ZF_RING_2"/>
    <property type="match status" value="1"/>
</dbReference>
<dbReference type="GO" id="GO:0008270">
    <property type="term" value="F:zinc ion binding"/>
    <property type="evidence" value="ECO:0007669"/>
    <property type="project" value="UniProtKB-KW"/>
</dbReference>
<dbReference type="Gene3D" id="3.30.40.10">
    <property type="entry name" value="Zinc/RING finger domain, C3HC4 (zinc finger)"/>
    <property type="match status" value="1"/>
</dbReference>